<feature type="domain" description="G5" evidence="3">
    <location>
        <begin position="385"/>
        <end position="463"/>
    </location>
</feature>
<evidence type="ECO:0000256" key="2">
    <source>
        <dbReference type="SAM" id="Phobius"/>
    </source>
</evidence>
<sequence>MKYRNPYIRLFVYMLMITAIACLGIALYGLQNRMPAGYTIDEWHVGGITYMEFEQQLTEHTQLVRQQPIRLVSTLPDLKLPAFTATMEQLGLRVSVEDALVPLAQLRTGSPWTRAVSRWQLRERHQALRYEFDPAVLHGALLLQLSTLYGQQPSPAQRVVGPTDEISYIPDRPVNRVDETALLQQLQKEIRPLGTRDRISSQSEESVEPIDIPLSFVTQKPDLTLSVLQAQGVDRKISEFSTPLMQTSEGRLHNVRSTASTIHDLLMKPGDTFDYATYIAQTEARFGFQEAPVIVNGKLVPGIGGGICQVSSTLYNAVLRAGLTIVERRHHSLPVSYVPLGQDATFAAGHINFQFRNSTDKYLLIRTSVDDRQMTVKLFGQIPIDTTYAIESHTIRTLQPEIRYVANPTLSPGKKQLISEGKPGYVVDTIRYKKQADRIISQERISLDTYAAQPTIIAVYPTTPSGQPDPKLQPAKPYEVPLVEDGIKGPVYR</sequence>
<dbReference type="InterPro" id="IPR007391">
    <property type="entry name" value="Vancomycin_resist_VanW"/>
</dbReference>
<evidence type="ECO:0000313" key="5">
    <source>
        <dbReference type="Proteomes" id="UP001652445"/>
    </source>
</evidence>
<protein>
    <submittedName>
        <fullName evidence="4">VanW family protein</fullName>
    </submittedName>
</protein>
<gene>
    <name evidence="4" type="ORF">OB236_12405</name>
</gene>
<dbReference type="PROSITE" id="PS51257">
    <property type="entry name" value="PROKAR_LIPOPROTEIN"/>
    <property type="match status" value="1"/>
</dbReference>
<evidence type="ECO:0000313" key="4">
    <source>
        <dbReference type="EMBL" id="MCU6792921.1"/>
    </source>
</evidence>
<dbReference type="Gene3D" id="2.20.230.10">
    <property type="entry name" value="Resuscitation-promoting factor rpfb"/>
    <property type="match status" value="1"/>
</dbReference>
<dbReference type="PANTHER" id="PTHR35788:SF1">
    <property type="entry name" value="EXPORTED PROTEIN"/>
    <property type="match status" value="1"/>
</dbReference>
<reference evidence="4 5" key="1">
    <citation type="submission" date="2022-09" db="EMBL/GenBank/DDBJ databases">
        <authorList>
            <person name="Han X.L."/>
            <person name="Wang Q."/>
            <person name="Lu T."/>
        </authorList>
    </citation>
    <scope>NUCLEOTIDE SEQUENCE [LARGE SCALE GENOMIC DNA]</scope>
    <source>
        <strain evidence="4 5">WQ 127069</strain>
    </source>
</reference>
<comment type="caution">
    <text evidence="4">The sequence shown here is derived from an EMBL/GenBank/DDBJ whole genome shotgun (WGS) entry which is preliminary data.</text>
</comment>
<feature type="transmembrane region" description="Helical" evidence="2">
    <location>
        <begin position="7"/>
        <end position="30"/>
    </location>
</feature>
<dbReference type="Pfam" id="PF04294">
    <property type="entry name" value="VanW"/>
    <property type="match status" value="1"/>
</dbReference>
<name>A0ABT2UFL7_9BACL</name>
<dbReference type="Pfam" id="PF07501">
    <property type="entry name" value="G5"/>
    <property type="match status" value="1"/>
</dbReference>
<proteinExistence type="predicted"/>
<dbReference type="InterPro" id="IPR052913">
    <property type="entry name" value="Glycopeptide_resist_protein"/>
</dbReference>
<evidence type="ECO:0000259" key="3">
    <source>
        <dbReference type="SMART" id="SM01208"/>
    </source>
</evidence>
<dbReference type="SMART" id="SM01208">
    <property type="entry name" value="G5"/>
    <property type="match status" value="1"/>
</dbReference>
<dbReference type="Proteomes" id="UP001652445">
    <property type="component" value="Unassembled WGS sequence"/>
</dbReference>
<keyword evidence="1" id="KW-0732">Signal</keyword>
<dbReference type="PANTHER" id="PTHR35788">
    <property type="entry name" value="EXPORTED PROTEIN-RELATED"/>
    <property type="match status" value="1"/>
</dbReference>
<dbReference type="EMBL" id="JAOQIO010000036">
    <property type="protein sequence ID" value="MCU6792921.1"/>
    <property type="molecule type" value="Genomic_DNA"/>
</dbReference>
<evidence type="ECO:0000256" key="1">
    <source>
        <dbReference type="ARBA" id="ARBA00022729"/>
    </source>
</evidence>
<dbReference type="InterPro" id="IPR011098">
    <property type="entry name" value="G5_dom"/>
</dbReference>
<accession>A0ABT2UFL7</accession>
<organism evidence="4 5">
    <name type="scientific">Paenibacillus baimaensis</name>
    <dbReference type="NCBI Taxonomy" id="2982185"/>
    <lineage>
        <taxon>Bacteria</taxon>
        <taxon>Bacillati</taxon>
        <taxon>Bacillota</taxon>
        <taxon>Bacilli</taxon>
        <taxon>Bacillales</taxon>
        <taxon>Paenibacillaceae</taxon>
        <taxon>Paenibacillus</taxon>
    </lineage>
</organism>
<keyword evidence="2" id="KW-0472">Membrane</keyword>
<keyword evidence="2" id="KW-1133">Transmembrane helix</keyword>
<dbReference type="RefSeq" id="WP_262684275.1">
    <property type="nucleotide sequence ID" value="NZ_JAOQIO010000036.1"/>
</dbReference>
<keyword evidence="2" id="KW-0812">Transmembrane</keyword>
<keyword evidence="5" id="KW-1185">Reference proteome</keyword>